<comment type="caution">
    <text evidence="3">The sequence shown here is derived from an EMBL/GenBank/DDBJ whole genome shotgun (WGS) entry which is preliminary data.</text>
</comment>
<proteinExistence type="predicted"/>
<keyword evidence="2" id="KW-1133">Transmembrane helix</keyword>
<sequence>MTPRPYRLSEGRIGPQATVISYGVIPSFDRAQPGHAYNVIAHRTNFPQRFPQTVQRCPFQCWEKAKKPMSSSEFHLEKKSHSRSGTGKDRGGSFNVATFPPDHVKQSQDRLSASLTRPDRARPGSNQLPRKLPRAPATPYSSFSADAHVPFLARENASFSVLLSVILMTSCGASWAIVRERKPSTNRTIKQVWGGRSPQGIRGIPHSLGSRPQTHMQSSC</sequence>
<evidence type="ECO:0000256" key="2">
    <source>
        <dbReference type="SAM" id="Phobius"/>
    </source>
</evidence>
<gene>
    <name evidence="3" type="ORF">B0T20DRAFT_184736</name>
</gene>
<name>A0AAE0UCC6_SORBR</name>
<dbReference type="Proteomes" id="UP001281003">
    <property type="component" value="Unassembled WGS sequence"/>
</dbReference>
<reference evidence="3" key="2">
    <citation type="submission" date="2023-07" db="EMBL/GenBank/DDBJ databases">
        <authorList>
            <consortium name="Lawrence Berkeley National Laboratory"/>
            <person name="Haridas S."/>
            <person name="Hensen N."/>
            <person name="Bonometti L."/>
            <person name="Westerberg I."/>
            <person name="Brannstrom I.O."/>
            <person name="Guillou S."/>
            <person name="Cros-Aarteil S."/>
            <person name="Calhoun S."/>
            <person name="Kuo A."/>
            <person name="Mondo S."/>
            <person name="Pangilinan J."/>
            <person name="Riley R."/>
            <person name="LaButti K."/>
            <person name="Andreopoulos B."/>
            <person name="Lipzen A."/>
            <person name="Chen C."/>
            <person name="Yanf M."/>
            <person name="Daum C."/>
            <person name="Ng V."/>
            <person name="Clum A."/>
            <person name="Steindorff A."/>
            <person name="Ohm R."/>
            <person name="Martin F."/>
            <person name="Silar P."/>
            <person name="Natvig D."/>
            <person name="Lalanne C."/>
            <person name="Gautier V."/>
            <person name="Ament-velasquez S.L."/>
            <person name="Kruys A."/>
            <person name="Hutchinson M.I."/>
            <person name="Powell A.J."/>
            <person name="Barry K."/>
            <person name="Miller A.N."/>
            <person name="Grigoriev I.V."/>
            <person name="Debuchy R."/>
            <person name="Gladieux P."/>
            <person name="Thoren M.H."/>
            <person name="Johannesson H."/>
        </authorList>
    </citation>
    <scope>NUCLEOTIDE SEQUENCE</scope>
    <source>
        <strain evidence="3">FGSC 1904</strain>
    </source>
</reference>
<feature type="region of interest" description="Disordered" evidence="1">
    <location>
        <begin position="188"/>
        <end position="220"/>
    </location>
</feature>
<feature type="compositionally biased region" description="Polar residues" evidence="1">
    <location>
        <begin position="210"/>
        <end position="220"/>
    </location>
</feature>
<feature type="region of interest" description="Disordered" evidence="1">
    <location>
        <begin position="70"/>
        <end position="139"/>
    </location>
</feature>
<evidence type="ECO:0000313" key="3">
    <source>
        <dbReference type="EMBL" id="KAK3398917.1"/>
    </source>
</evidence>
<keyword evidence="2" id="KW-0472">Membrane</keyword>
<protein>
    <submittedName>
        <fullName evidence="3">Uncharacterized protein</fullName>
    </submittedName>
</protein>
<accession>A0AAE0UCC6</accession>
<reference evidence="3" key="1">
    <citation type="journal article" date="2023" name="Mol. Phylogenet. Evol.">
        <title>Genome-scale phylogeny and comparative genomics of the fungal order Sordariales.</title>
        <authorList>
            <person name="Hensen N."/>
            <person name="Bonometti L."/>
            <person name="Westerberg I."/>
            <person name="Brannstrom I.O."/>
            <person name="Guillou S."/>
            <person name="Cros-Aarteil S."/>
            <person name="Calhoun S."/>
            <person name="Haridas S."/>
            <person name="Kuo A."/>
            <person name="Mondo S."/>
            <person name="Pangilinan J."/>
            <person name="Riley R."/>
            <person name="LaButti K."/>
            <person name="Andreopoulos B."/>
            <person name="Lipzen A."/>
            <person name="Chen C."/>
            <person name="Yan M."/>
            <person name="Daum C."/>
            <person name="Ng V."/>
            <person name="Clum A."/>
            <person name="Steindorff A."/>
            <person name="Ohm R.A."/>
            <person name="Martin F."/>
            <person name="Silar P."/>
            <person name="Natvig D.O."/>
            <person name="Lalanne C."/>
            <person name="Gautier V."/>
            <person name="Ament-Velasquez S.L."/>
            <person name="Kruys A."/>
            <person name="Hutchinson M.I."/>
            <person name="Powell A.J."/>
            <person name="Barry K."/>
            <person name="Miller A.N."/>
            <person name="Grigoriev I.V."/>
            <person name="Debuchy R."/>
            <person name="Gladieux P."/>
            <person name="Hiltunen Thoren M."/>
            <person name="Johannesson H."/>
        </authorList>
    </citation>
    <scope>NUCLEOTIDE SEQUENCE</scope>
    <source>
        <strain evidence="3">FGSC 1904</strain>
    </source>
</reference>
<keyword evidence="2" id="KW-0812">Transmembrane</keyword>
<evidence type="ECO:0000256" key="1">
    <source>
        <dbReference type="SAM" id="MobiDB-lite"/>
    </source>
</evidence>
<dbReference type="AlphaFoldDB" id="A0AAE0UCC6"/>
<organism evidence="3 4">
    <name type="scientific">Sordaria brevicollis</name>
    <dbReference type="NCBI Taxonomy" id="83679"/>
    <lineage>
        <taxon>Eukaryota</taxon>
        <taxon>Fungi</taxon>
        <taxon>Dikarya</taxon>
        <taxon>Ascomycota</taxon>
        <taxon>Pezizomycotina</taxon>
        <taxon>Sordariomycetes</taxon>
        <taxon>Sordariomycetidae</taxon>
        <taxon>Sordariales</taxon>
        <taxon>Sordariaceae</taxon>
        <taxon>Sordaria</taxon>
    </lineage>
</organism>
<evidence type="ECO:0000313" key="4">
    <source>
        <dbReference type="Proteomes" id="UP001281003"/>
    </source>
</evidence>
<keyword evidence="4" id="KW-1185">Reference proteome</keyword>
<feature type="transmembrane region" description="Helical" evidence="2">
    <location>
        <begin position="157"/>
        <end position="178"/>
    </location>
</feature>
<dbReference type="EMBL" id="JAUTDP010000005">
    <property type="protein sequence ID" value="KAK3398917.1"/>
    <property type="molecule type" value="Genomic_DNA"/>
</dbReference>